<sequence length="45" mass="5005">PLPVYAAWLSPYHRGAGKKVPLPTKYHKKRAPPTSSGDTLLDFEL</sequence>
<feature type="non-terminal residue" evidence="2">
    <location>
        <position position="1"/>
    </location>
</feature>
<reference evidence="2 3" key="1">
    <citation type="submission" date="2013-06" db="EMBL/GenBank/DDBJ databases">
        <authorList>
            <person name="Weinstock G."/>
            <person name="Sodergren E."/>
            <person name="Lobos E.A."/>
            <person name="Fulton L."/>
            <person name="Fulton R."/>
            <person name="Courtney L."/>
            <person name="Fronick C."/>
            <person name="O'Laughlin M."/>
            <person name="Godfrey J."/>
            <person name="Wilson R.M."/>
            <person name="Miner T."/>
            <person name="Farmer C."/>
            <person name="Delehaunty K."/>
            <person name="Cordes M."/>
            <person name="Minx P."/>
            <person name="Tomlinson C."/>
            <person name="Chen J."/>
            <person name="Wollam A."/>
            <person name="Pepin K.H."/>
            <person name="Bhonagiri V."/>
            <person name="Zhang X."/>
            <person name="Warren W."/>
            <person name="Mitreva M."/>
            <person name="Mardis E.R."/>
            <person name="Wilson R.K."/>
        </authorList>
    </citation>
    <scope>NUCLEOTIDE SEQUENCE [LARGE SCALE GENOMIC DNA]</scope>
    <source>
        <strain evidence="2 3">ATCC 14869</strain>
    </source>
</reference>
<evidence type="ECO:0000256" key="1">
    <source>
        <dbReference type="SAM" id="MobiDB-lite"/>
    </source>
</evidence>
<protein>
    <submittedName>
        <fullName evidence="2">Uncharacterized protein</fullName>
    </submittedName>
</protein>
<evidence type="ECO:0000313" key="2">
    <source>
        <dbReference type="EMBL" id="ERK42829.1"/>
    </source>
</evidence>
<dbReference type="HOGENOM" id="CLU_3193030_0_0_9"/>
<dbReference type="EMBL" id="AWVK01000080">
    <property type="protein sequence ID" value="ERK42829.1"/>
    <property type="molecule type" value="Genomic_DNA"/>
</dbReference>
<dbReference type="Proteomes" id="UP000016644">
    <property type="component" value="Unassembled WGS sequence"/>
</dbReference>
<accession>U2PGF2</accession>
<evidence type="ECO:0000313" key="3">
    <source>
        <dbReference type="Proteomes" id="UP000016644"/>
    </source>
</evidence>
<gene>
    <name evidence="2" type="ORF">HMPREF0495_01760</name>
</gene>
<name>U2PGF2_LEVBR</name>
<dbReference type="AlphaFoldDB" id="U2PGF2"/>
<organism evidence="2 3">
    <name type="scientific">Levilactobacillus brevis ATCC 14869 = DSM 20054</name>
    <dbReference type="NCBI Taxonomy" id="649758"/>
    <lineage>
        <taxon>Bacteria</taxon>
        <taxon>Bacillati</taxon>
        <taxon>Bacillota</taxon>
        <taxon>Bacilli</taxon>
        <taxon>Lactobacillales</taxon>
        <taxon>Lactobacillaceae</taxon>
        <taxon>Levilactobacillus</taxon>
    </lineage>
</organism>
<feature type="region of interest" description="Disordered" evidence="1">
    <location>
        <begin position="20"/>
        <end position="45"/>
    </location>
</feature>
<proteinExistence type="predicted"/>
<comment type="caution">
    <text evidence="2">The sequence shown here is derived from an EMBL/GenBank/DDBJ whole genome shotgun (WGS) entry which is preliminary data.</text>
</comment>